<dbReference type="RefSeq" id="WP_105186308.1">
    <property type="nucleotide sequence ID" value="NZ_BAAAGO010000031.1"/>
</dbReference>
<dbReference type="EMBL" id="LT985188">
    <property type="protein sequence ID" value="SPD87613.1"/>
    <property type="molecule type" value="Genomic_DNA"/>
</dbReference>
<name>A0A2N9JJ66_9ACTN</name>
<dbReference type="OrthoDB" id="9796999at2"/>
<protein>
    <submittedName>
        <fullName evidence="1">Uncharacterized protein</fullName>
    </submittedName>
</protein>
<gene>
    <name evidence="1" type="ORF">MPLG2_2583</name>
</gene>
<sequence>MTQRPADDVLEFADVAGLWAWLAAHHDSHPGGWVRLSKARSTRPSVRFHELLEAGLAYGWSESTRRGYDADSYLQRFTPRRGRGTLSQRNRLIAEQLEREGRMTPAGRRALG</sequence>
<evidence type="ECO:0000313" key="1">
    <source>
        <dbReference type="EMBL" id="SPD87613.1"/>
    </source>
</evidence>
<evidence type="ECO:0000313" key="2">
    <source>
        <dbReference type="Proteomes" id="UP000238164"/>
    </source>
</evidence>
<keyword evidence="2" id="KW-1185">Reference proteome</keyword>
<accession>A0A2N9JJ66</accession>
<organism evidence="1 2">
    <name type="scientific">Micropruina glycogenica</name>
    <dbReference type="NCBI Taxonomy" id="75385"/>
    <lineage>
        <taxon>Bacteria</taxon>
        <taxon>Bacillati</taxon>
        <taxon>Actinomycetota</taxon>
        <taxon>Actinomycetes</taxon>
        <taxon>Propionibacteriales</taxon>
        <taxon>Nocardioidaceae</taxon>
        <taxon>Micropruina</taxon>
    </lineage>
</organism>
<dbReference type="KEGG" id="mgg:MPLG2_2583"/>
<dbReference type="AlphaFoldDB" id="A0A2N9JJ66"/>
<dbReference type="Proteomes" id="UP000238164">
    <property type="component" value="Chromosome 1"/>
</dbReference>
<proteinExistence type="predicted"/>
<reference evidence="1 2" key="1">
    <citation type="submission" date="2018-02" db="EMBL/GenBank/DDBJ databases">
        <authorList>
            <person name="Cohen D.B."/>
            <person name="Kent A.D."/>
        </authorList>
    </citation>
    <scope>NUCLEOTIDE SEQUENCE [LARGE SCALE GENOMIC DNA]</scope>
    <source>
        <strain evidence="1">1</strain>
    </source>
</reference>